<feature type="region of interest" description="Disordered" evidence="1">
    <location>
        <begin position="23"/>
        <end position="49"/>
    </location>
</feature>
<evidence type="ECO:0000313" key="3">
    <source>
        <dbReference type="Proteomes" id="UP001174909"/>
    </source>
</evidence>
<proteinExistence type="predicted"/>
<gene>
    <name evidence="2" type="ORF">GBAR_LOCUS12376</name>
</gene>
<name>A0AA35RZP3_GEOBA</name>
<organism evidence="2 3">
    <name type="scientific">Geodia barretti</name>
    <name type="common">Barrett's horny sponge</name>
    <dbReference type="NCBI Taxonomy" id="519541"/>
    <lineage>
        <taxon>Eukaryota</taxon>
        <taxon>Metazoa</taxon>
        <taxon>Porifera</taxon>
        <taxon>Demospongiae</taxon>
        <taxon>Heteroscleromorpha</taxon>
        <taxon>Tetractinellida</taxon>
        <taxon>Astrophorina</taxon>
        <taxon>Geodiidae</taxon>
        <taxon>Geodia</taxon>
    </lineage>
</organism>
<evidence type="ECO:0000256" key="1">
    <source>
        <dbReference type="SAM" id="MobiDB-lite"/>
    </source>
</evidence>
<feature type="non-terminal residue" evidence="2">
    <location>
        <position position="1"/>
    </location>
</feature>
<dbReference type="EMBL" id="CASHTH010001844">
    <property type="protein sequence ID" value="CAI8020735.1"/>
    <property type="molecule type" value="Genomic_DNA"/>
</dbReference>
<protein>
    <submittedName>
        <fullName evidence="2">Uncharacterized protein</fullName>
    </submittedName>
</protein>
<dbReference type="AlphaFoldDB" id="A0AA35RZP3"/>
<keyword evidence="3" id="KW-1185">Reference proteome</keyword>
<sequence length="67" mass="6274">MRSGGGGGGPPAAAVGGILKLIESTLGPGGGPRTGERNALLPGGGNGAAASDAEIAEYISVSPKRSS</sequence>
<accession>A0AA35RZP3</accession>
<comment type="caution">
    <text evidence="2">The sequence shown here is derived from an EMBL/GenBank/DDBJ whole genome shotgun (WGS) entry which is preliminary data.</text>
</comment>
<dbReference type="Proteomes" id="UP001174909">
    <property type="component" value="Unassembled WGS sequence"/>
</dbReference>
<evidence type="ECO:0000313" key="2">
    <source>
        <dbReference type="EMBL" id="CAI8020735.1"/>
    </source>
</evidence>
<reference evidence="2" key="1">
    <citation type="submission" date="2023-03" db="EMBL/GenBank/DDBJ databases">
        <authorList>
            <person name="Steffen K."/>
            <person name="Cardenas P."/>
        </authorList>
    </citation>
    <scope>NUCLEOTIDE SEQUENCE</scope>
</reference>